<feature type="compositionally biased region" description="Pro residues" evidence="1">
    <location>
        <begin position="12"/>
        <end position="23"/>
    </location>
</feature>
<proteinExistence type="predicted"/>
<feature type="region of interest" description="Disordered" evidence="1">
    <location>
        <begin position="1"/>
        <end position="146"/>
    </location>
</feature>
<feature type="region of interest" description="Disordered" evidence="1">
    <location>
        <begin position="259"/>
        <end position="400"/>
    </location>
</feature>
<gene>
    <name evidence="3" type="ORF">Cvel_9487.t2.CR2</name>
</gene>
<name>A0A0K6SAC7_9ALVE</name>
<feature type="compositionally biased region" description="Low complexity" evidence="1">
    <location>
        <begin position="352"/>
        <end position="362"/>
    </location>
</feature>
<feature type="compositionally biased region" description="Acidic residues" evidence="1">
    <location>
        <begin position="113"/>
        <end position="133"/>
    </location>
</feature>
<keyword evidence="2" id="KW-0472">Membrane</keyword>
<sequence>MAERQKWYTDLPPLPPRRLPPAPQQQQQYPQQAGPGPDFAPLPYQQHNALFGGGGPTQSPFHQSTTDYGAMPPRSRVGWADDSTAPGTPFSRSPTAMPLVKGKSKEFTRGVDEEWDGYGEDETVEEEEEEEEREERRRARDRHRPARVSEEEDGFAACLPLWAWILLSFFTALILVGVICILCWYFFWEPEPATKDEAVQGVLVTSELKIVYSSRYNGRRVRLQRRLQDSRIPLFIQKGLTQVLGDSGTRPLVVGVTRKNEGRRRRARRQLESETAEQGTHSTSGNGEGTLKRARGDFERRSEASVLTRTEAGKGGEGDAFPDSRSDGSSNTSRQSESQTEQSESHQDDHSSLSSQSSSSSSSPPPLPPPPTSSSSSSSSSDDSRKSSDDSVGKKKAKTQNEWEGWVWYPGAGWEDEADAFEPVHSSDHLPLSVSSFRLLQTSSYVPQWNLAQETYEISVGSVRDEDGQRALRLLEEAASQQKGTDGGATFWDLVAAIETSMGDYDVTMWGFEISNINGGSTNGQDSTVTSEMLNRASLEESRKKWQGIM</sequence>
<keyword evidence="2" id="KW-0812">Transmembrane</keyword>
<dbReference type="EMBL" id="CDMZ01004384">
    <property type="protein sequence ID" value="CUC10525.1"/>
    <property type="molecule type" value="Genomic_DNA"/>
</dbReference>
<evidence type="ECO:0000256" key="1">
    <source>
        <dbReference type="SAM" id="MobiDB-lite"/>
    </source>
</evidence>
<feature type="compositionally biased region" description="Polar residues" evidence="1">
    <location>
        <begin position="276"/>
        <end position="285"/>
    </location>
</feature>
<dbReference type="VEuPathDB" id="CryptoDB:Cvel_9487"/>
<feature type="compositionally biased region" description="Low complexity" evidence="1">
    <location>
        <begin position="329"/>
        <end position="342"/>
    </location>
</feature>
<feature type="compositionally biased region" description="Basic and acidic residues" evidence="1">
    <location>
        <begin position="382"/>
        <end position="393"/>
    </location>
</feature>
<organism evidence="3">
    <name type="scientific">Chromera velia CCMP2878</name>
    <dbReference type="NCBI Taxonomy" id="1169474"/>
    <lineage>
        <taxon>Eukaryota</taxon>
        <taxon>Sar</taxon>
        <taxon>Alveolata</taxon>
        <taxon>Colpodellida</taxon>
        <taxon>Chromeraceae</taxon>
        <taxon>Chromera</taxon>
    </lineage>
</organism>
<evidence type="ECO:0000313" key="3">
    <source>
        <dbReference type="EMBL" id="CUC10525.1"/>
    </source>
</evidence>
<keyword evidence="2" id="KW-1133">Transmembrane helix</keyword>
<reference evidence="3" key="1">
    <citation type="submission" date="2014-11" db="EMBL/GenBank/DDBJ databases">
        <title>Molecular phylogeny of cliff fern family Woodsiaceae with morphological implications.</title>
        <authorList>
            <person name="Shao Y.-Z."/>
            <person name="Wei R."/>
            <person name="Zhang X.-C."/>
        </authorList>
    </citation>
    <scope>NUCLEOTIDE SEQUENCE</scope>
</reference>
<feature type="compositionally biased region" description="Basic and acidic residues" evidence="1">
    <location>
        <begin position="103"/>
        <end position="112"/>
    </location>
</feature>
<feature type="compositionally biased region" description="Basic and acidic residues" evidence="1">
    <location>
        <begin position="290"/>
        <end position="303"/>
    </location>
</feature>
<accession>A0A0K6SAC7</accession>
<dbReference type="AlphaFoldDB" id="A0A0K6SAC7"/>
<feature type="compositionally biased region" description="Low complexity" evidence="1">
    <location>
        <begin position="24"/>
        <end position="37"/>
    </location>
</feature>
<dbReference type="PhylomeDB" id="A0A0K6SAC7"/>
<evidence type="ECO:0000256" key="2">
    <source>
        <dbReference type="SAM" id="Phobius"/>
    </source>
</evidence>
<protein>
    <submittedName>
        <fullName evidence="3">Uncharacterized protein</fullName>
    </submittedName>
</protein>
<feature type="transmembrane region" description="Helical" evidence="2">
    <location>
        <begin position="161"/>
        <end position="187"/>
    </location>
</feature>
<feature type="compositionally biased region" description="Pro residues" evidence="1">
    <location>
        <begin position="363"/>
        <end position="372"/>
    </location>
</feature>
<feature type="compositionally biased region" description="Basic and acidic residues" evidence="1">
    <location>
        <begin position="311"/>
        <end position="326"/>
    </location>
</feature>
<feature type="compositionally biased region" description="Polar residues" evidence="1">
    <location>
        <begin position="57"/>
        <end position="67"/>
    </location>
</feature>